<dbReference type="InterPro" id="IPR001763">
    <property type="entry name" value="Rhodanese-like_dom"/>
</dbReference>
<dbReference type="SUPFAM" id="SSF52821">
    <property type="entry name" value="Rhodanese/Cell cycle control phosphatase"/>
    <property type="match status" value="1"/>
</dbReference>
<feature type="domain" description="Rhodanese" evidence="1">
    <location>
        <begin position="133"/>
        <end position="225"/>
    </location>
</feature>
<dbReference type="SMART" id="SM00450">
    <property type="entry name" value="RHOD"/>
    <property type="match status" value="1"/>
</dbReference>
<gene>
    <name evidence="2" type="ORF">ES724_02635</name>
</gene>
<evidence type="ECO:0000259" key="1">
    <source>
        <dbReference type="PROSITE" id="PS50206"/>
    </source>
</evidence>
<keyword evidence="3" id="KW-1185">Reference proteome</keyword>
<accession>A0A5C6ZWH7</accession>
<protein>
    <submittedName>
        <fullName evidence="2">Rhodanese-like domain-containing protein</fullName>
    </submittedName>
</protein>
<dbReference type="InterPro" id="IPR036873">
    <property type="entry name" value="Rhodanese-like_dom_sf"/>
</dbReference>
<dbReference type="EMBL" id="VORY01000002">
    <property type="protein sequence ID" value="TXD95068.1"/>
    <property type="molecule type" value="Genomic_DNA"/>
</dbReference>
<dbReference type="AlphaFoldDB" id="A0A5C6ZWH7"/>
<evidence type="ECO:0000313" key="3">
    <source>
        <dbReference type="Proteomes" id="UP000321367"/>
    </source>
</evidence>
<name>A0A5C6ZWH7_9FLAO</name>
<proteinExistence type="predicted"/>
<dbReference type="Proteomes" id="UP000321367">
    <property type="component" value="Unassembled WGS sequence"/>
</dbReference>
<evidence type="ECO:0000313" key="2">
    <source>
        <dbReference type="EMBL" id="TXD95068.1"/>
    </source>
</evidence>
<dbReference type="RefSeq" id="WP_146929205.1">
    <property type="nucleotide sequence ID" value="NZ_CBCSHZ010000001.1"/>
</dbReference>
<dbReference type="Pfam" id="PF00581">
    <property type="entry name" value="Rhodanese"/>
    <property type="match status" value="1"/>
</dbReference>
<comment type="caution">
    <text evidence="2">The sequence shown here is derived from an EMBL/GenBank/DDBJ whole genome shotgun (WGS) entry which is preliminary data.</text>
</comment>
<reference evidence="2 3" key="1">
    <citation type="submission" date="2019-08" db="EMBL/GenBank/DDBJ databases">
        <title>Genome sequence of Gillisia hiemivivida IC154 (type strain).</title>
        <authorList>
            <person name="Bowman J.P."/>
        </authorList>
    </citation>
    <scope>NUCLEOTIDE SEQUENCE [LARGE SCALE GENOMIC DNA]</scope>
    <source>
        <strain evidence="2 3">IC154</strain>
    </source>
</reference>
<sequence>MEIIIAATKTCPHRPSLEKLFQEAWLPYRINYFEDHPEIFEKYQLKHSPLLIVDGKVESVGMPEIDIVNDLKARNRDFSEIRISKRDKNHMIPKNIGTEPGVVEVDVTWGSIQSIKAAQSVQTIGELEVYQHHMKGYSIIDARKPDTSDGVTIPGSKNIPYEELIERMDELDENNPSIFFCNGPQCPQSSTAIKNLLDAGYPADRILYYRGGMHDWITLGLPVQKL</sequence>
<dbReference type="Gene3D" id="3.40.250.10">
    <property type="entry name" value="Rhodanese-like domain"/>
    <property type="match status" value="1"/>
</dbReference>
<dbReference type="PROSITE" id="PS50206">
    <property type="entry name" value="RHODANESE_3"/>
    <property type="match status" value="1"/>
</dbReference>
<organism evidence="2 3">
    <name type="scientific">Gillisia hiemivivida</name>
    <dbReference type="NCBI Taxonomy" id="291190"/>
    <lineage>
        <taxon>Bacteria</taxon>
        <taxon>Pseudomonadati</taxon>
        <taxon>Bacteroidota</taxon>
        <taxon>Flavobacteriia</taxon>
        <taxon>Flavobacteriales</taxon>
        <taxon>Flavobacteriaceae</taxon>
        <taxon>Gillisia</taxon>
    </lineage>
</organism>
<dbReference type="CDD" id="cd00158">
    <property type="entry name" value="RHOD"/>
    <property type="match status" value="1"/>
</dbReference>
<dbReference type="OrthoDB" id="9792592at2"/>